<dbReference type="SMART" id="SM00256">
    <property type="entry name" value="FBOX"/>
    <property type="match status" value="1"/>
</dbReference>
<dbReference type="AlphaFoldDB" id="A0ABC9F0U0"/>
<sequence>MERAKKSGAVAGLPDDPLVEILSRVSAKDLHRCKCISKGWRDLIADPLHRKKLPQTLHGFFPSYPAESFLQSRRSFVNLIPGSPPPFDPSFACLKKDHAIQRISLLGSCSGLLLFSHYTYASIRHLGYIVFNPATEQWAAVPSPHNPLVIFCEEEWKVCAVHSYSSKTGVWRHSKIDWAEDVKQRQLKRLPPNISGTVSHATLFNGMLYLILSNDQIAEVDVDGKTQRIISAPPSVGRQSVGSHLIVIGQSQGQLHCISEERWASDIPSELSSRVYTRDFTDDCDLVSIWVLEDRDTLKWVLKHSVSRMRLFGSTFHETEVVAIHPDTNLVFISLDWKQLISYGLDGKEAHIVGKTKDALSFTPYVPCFLGFLSVAEHKDKLMGCREASSKDLARAGQVSAEAGDCSGQRAEMPRK</sequence>
<accession>A0ABC9F0U0</accession>
<dbReference type="InterPro" id="IPR036047">
    <property type="entry name" value="F-box-like_dom_sf"/>
</dbReference>
<keyword evidence="3" id="KW-1185">Reference proteome</keyword>
<evidence type="ECO:0000259" key="1">
    <source>
        <dbReference type="PROSITE" id="PS50181"/>
    </source>
</evidence>
<reference evidence="2" key="1">
    <citation type="submission" date="2024-10" db="EMBL/GenBank/DDBJ databases">
        <authorList>
            <person name="Ryan C."/>
        </authorList>
    </citation>
    <scope>NUCLEOTIDE SEQUENCE [LARGE SCALE GENOMIC DNA]</scope>
</reference>
<dbReference type="EMBL" id="OZ075115">
    <property type="protein sequence ID" value="CAL5066685.1"/>
    <property type="molecule type" value="Genomic_DNA"/>
</dbReference>
<dbReference type="Proteomes" id="UP001497457">
    <property type="component" value="Chromosome 5rd"/>
</dbReference>
<name>A0ABC9F0U0_9POAL</name>
<dbReference type="PANTHER" id="PTHR35546:SF46">
    <property type="entry name" value="F-BOX DOMAIN-CONTAINING PROTEIN"/>
    <property type="match status" value="1"/>
</dbReference>
<evidence type="ECO:0000313" key="3">
    <source>
        <dbReference type="Proteomes" id="UP001497457"/>
    </source>
</evidence>
<dbReference type="SUPFAM" id="SSF50965">
    <property type="entry name" value="Galactose oxidase, central domain"/>
    <property type="match status" value="1"/>
</dbReference>
<protein>
    <recommendedName>
        <fullName evidence="1">F-box domain-containing protein</fullName>
    </recommendedName>
</protein>
<dbReference type="InterPro" id="IPR011043">
    <property type="entry name" value="Gal_Oxase/kelch_b-propeller"/>
</dbReference>
<gene>
    <name evidence="2" type="ORF">URODEC1_LOCUS100581</name>
</gene>
<dbReference type="Gene3D" id="1.20.1280.50">
    <property type="match status" value="1"/>
</dbReference>
<dbReference type="SUPFAM" id="SSF81383">
    <property type="entry name" value="F-box domain"/>
    <property type="match status" value="1"/>
</dbReference>
<feature type="domain" description="F-box" evidence="1">
    <location>
        <begin position="7"/>
        <end position="53"/>
    </location>
</feature>
<evidence type="ECO:0000313" key="2">
    <source>
        <dbReference type="EMBL" id="CAL5066685.1"/>
    </source>
</evidence>
<dbReference type="InterPro" id="IPR001810">
    <property type="entry name" value="F-box_dom"/>
</dbReference>
<dbReference type="PANTHER" id="PTHR35546">
    <property type="entry name" value="F-BOX PROTEIN INTERACTION DOMAIN PROTEIN-RELATED"/>
    <property type="match status" value="1"/>
</dbReference>
<dbReference type="PROSITE" id="PS50181">
    <property type="entry name" value="FBOX"/>
    <property type="match status" value="1"/>
</dbReference>
<proteinExistence type="predicted"/>
<organism evidence="2 3">
    <name type="scientific">Urochloa decumbens</name>
    <dbReference type="NCBI Taxonomy" id="240449"/>
    <lineage>
        <taxon>Eukaryota</taxon>
        <taxon>Viridiplantae</taxon>
        <taxon>Streptophyta</taxon>
        <taxon>Embryophyta</taxon>
        <taxon>Tracheophyta</taxon>
        <taxon>Spermatophyta</taxon>
        <taxon>Magnoliopsida</taxon>
        <taxon>Liliopsida</taxon>
        <taxon>Poales</taxon>
        <taxon>Poaceae</taxon>
        <taxon>PACMAD clade</taxon>
        <taxon>Panicoideae</taxon>
        <taxon>Panicodae</taxon>
        <taxon>Paniceae</taxon>
        <taxon>Melinidinae</taxon>
        <taxon>Urochloa</taxon>
    </lineage>
</organism>
<dbReference type="InterPro" id="IPR055290">
    <property type="entry name" value="At3g26010-like"/>
</dbReference>
<dbReference type="Pfam" id="PF00646">
    <property type="entry name" value="F-box"/>
    <property type="match status" value="1"/>
</dbReference>